<dbReference type="InterPro" id="IPR003661">
    <property type="entry name" value="HisK_dim/P_dom"/>
</dbReference>
<evidence type="ECO:0000259" key="8">
    <source>
        <dbReference type="PROSITE" id="PS50109"/>
    </source>
</evidence>
<evidence type="ECO:0000313" key="11">
    <source>
        <dbReference type="EMBL" id="PZA16089.1"/>
    </source>
</evidence>
<keyword evidence="12" id="KW-1185">Reference proteome</keyword>
<dbReference type="GO" id="GO:0005886">
    <property type="term" value="C:plasma membrane"/>
    <property type="evidence" value="ECO:0007669"/>
    <property type="project" value="UniProtKB-SubCell"/>
</dbReference>
<dbReference type="PRINTS" id="PR00344">
    <property type="entry name" value="BCTRLSENSOR"/>
</dbReference>
<dbReference type="GO" id="GO:0007234">
    <property type="term" value="P:osmosensory signaling via phosphorelay pathway"/>
    <property type="evidence" value="ECO:0007669"/>
    <property type="project" value="TreeGrafter"/>
</dbReference>
<dbReference type="FunFam" id="3.30.565.10:FF:000006">
    <property type="entry name" value="Sensor histidine kinase WalK"/>
    <property type="match status" value="1"/>
</dbReference>
<comment type="catalytic activity">
    <reaction evidence="1">
        <text>ATP + protein L-histidine = ADP + protein N-phospho-L-histidine.</text>
        <dbReference type="EC" id="2.7.13.3"/>
    </reaction>
</comment>
<keyword evidence="5" id="KW-0808">Transferase</keyword>
<feature type="domain" description="PAC" evidence="10">
    <location>
        <begin position="230"/>
        <end position="282"/>
    </location>
</feature>
<evidence type="ECO:0000259" key="9">
    <source>
        <dbReference type="PROSITE" id="PS50112"/>
    </source>
</evidence>
<evidence type="ECO:0000259" key="10">
    <source>
        <dbReference type="PROSITE" id="PS50113"/>
    </source>
</evidence>
<comment type="caution">
    <text evidence="11">The sequence shown here is derived from an EMBL/GenBank/DDBJ whole genome shotgun (WGS) entry which is preliminary data.</text>
</comment>
<dbReference type="SUPFAM" id="SSF47384">
    <property type="entry name" value="Homodimeric domain of signal transducing histidine kinase"/>
    <property type="match status" value="1"/>
</dbReference>
<dbReference type="GO" id="GO:0000156">
    <property type="term" value="F:phosphorelay response regulator activity"/>
    <property type="evidence" value="ECO:0007669"/>
    <property type="project" value="TreeGrafter"/>
</dbReference>
<dbReference type="Pfam" id="PF00512">
    <property type="entry name" value="HisKA"/>
    <property type="match status" value="1"/>
</dbReference>
<dbReference type="PANTHER" id="PTHR42878:SF15">
    <property type="entry name" value="BACTERIOPHYTOCHROME"/>
    <property type="match status" value="1"/>
</dbReference>
<dbReference type="InterPro" id="IPR013656">
    <property type="entry name" value="PAS_4"/>
</dbReference>
<dbReference type="SUPFAM" id="SSF55785">
    <property type="entry name" value="PYP-like sensor domain (PAS domain)"/>
    <property type="match status" value="2"/>
</dbReference>
<dbReference type="OrthoDB" id="8552871at2"/>
<evidence type="ECO:0000256" key="5">
    <source>
        <dbReference type="ARBA" id="ARBA00022679"/>
    </source>
</evidence>
<evidence type="ECO:0000256" key="1">
    <source>
        <dbReference type="ARBA" id="ARBA00000085"/>
    </source>
</evidence>
<dbReference type="PROSITE" id="PS50112">
    <property type="entry name" value="PAS"/>
    <property type="match status" value="1"/>
</dbReference>
<gene>
    <name evidence="11" type="ORF">DNK49_13835</name>
</gene>
<dbReference type="NCBIfam" id="TIGR00229">
    <property type="entry name" value="sensory_box"/>
    <property type="match status" value="2"/>
</dbReference>
<dbReference type="InterPro" id="IPR036890">
    <property type="entry name" value="HATPase_C_sf"/>
</dbReference>
<evidence type="ECO:0000313" key="12">
    <source>
        <dbReference type="Proteomes" id="UP000248259"/>
    </source>
</evidence>
<dbReference type="InterPro" id="IPR004358">
    <property type="entry name" value="Sig_transdc_His_kin-like_C"/>
</dbReference>
<dbReference type="Pfam" id="PF08447">
    <property type="entry name" value="PAS_3"/>
    <property type="match status" value="1"/>
</dbReference>
<dbReference type="AlphaFoldDB" id="A0A323UU92"/>
<dbReference type="PANTHER" id="PTHR42878">
    <property type="entry name" value="TWO-COMPONENT HISTIDINE KINASE"/>
    <property type="match status" value="1"/>
</dbReference>
<dbReference type="SMART" id="SM00086">
    <property type="entry name" value="PAC"/>
    <property type="match status" value="2"/>
</dbReference>
<keyword evidence="6 11" id="KW-0418">Kinase</keyword>
<dbReference type="CDD" id="cd00082">
    <property type="entry name" value="HisKA"/>
    <property type="match status" value="1"/>
</dbReference>
<dbReference type="FunFam" id="1.10.287.130:FF:000070">
    <property type="entry name" value="Histidine kinase sensor protein"/>
    <property type="match status" value="1"/>
</dbReference>
<feature type="domain" description="Histidine kinase" evidence="8">
    <location>
        <begin position="311"/>
        <end position="523"/>
    </location>
</feature>
<evidence type="ECO:0000256" key="2">
    <source>
        <dbReference type="ARBA" id="ARBA00004429"/>
    </source>
</evidence>
<dbReference type="GO" id="GO:0030295">
    <property type="term" value="F:protein kinase activator activity"/>
    <property type="evidence" value="ECO:0007669"/>
    <property type="project" value="TreeGrafter"/>
</dbReference>
<dbReference type="InterPro" id="IPR000700">
    <property type="entry name" value="PAS-assoc_C"/>
</dbReference>
<dbReference type="Gene3D" id="1.10.287.130">
    <property type="match status" value="1"/>
</dbReference>
<dbReference type="Pfam" id="PF08448">
    <property type="entry name" value="PAS_4"/>
    <property type="match status" value="1"/>
</dbReference>
<evidence type="ECO:0000256" key="7">
    <source>
        <dbReference type="ARBA" id="ARBA00023136"/>
    </source>
</evidence>
<dbReference type="InterPro" id="IPR000014">
    <property type="entry name" value="PAS"/>
</dbReference>
<dbReference type="SMART" id="SM00091">
    <property type="entry name" value="PAS"/>
    <property type="match status" value="2"/>
</dbReference>
<dbReference type="InterPro" id="IPR035965">
    <property type="entry name" value="PAS-like_dom_sf"/>
</dbReference>
<accession>A0A323UU92</accession>
<evidence type="ECO:0000256" key="6">
    <source>
        <dbReference type="ARBA" id="ARBA00022777"/>
    </source>
</evidence>
<dbReference type="SUPFAM" id="SSF55874">
    <property type="entry name" value="ATPase domain of HSP90 chaperone/DNA topoisomerase II/histidine kinase"/>
    <property type="match status" value="1"/>
</dbReference>
<organism evidence="11 12">
    <name type="scientific">Parazoarcus communis SWub3 = DSM 12120</name>
    <dbReference type="NCBI Taxonomy" id="1121029"/>
    <lineage>
        <taxon>Bacteria</taxon>
        <taxon>Pseudomonadati</taxon>
        <taxon>Pseudomonadota</taxon>
        <taxon>Betaproteobacteria</taxon>
        <taxon>Rhodocyclales</taxon>
        <taxon>Zoogloeaceae</taxon>
        <taxon>Parazoarcus</taxon>
    </lineage>
</organism>
<feature type="domain" description="PAS" evidence="9">
    <location>
        <begin position="156"/>
        <end position="226"/>
    </location>
</feature>
<sequence>MLAVVVLAGLLWYLLRSGRITPGRRTAGDEDLNRLNDLLSMTSDWRWATDTTHRYTHIGEGFRDLTGLDPSSLIGQRPWDIPWDGLGEAFWASYKRRLGRRDVVSVVLARHDANGQLRQFELLGKPYYDGPAFSGYHGIGRDVTERMKTERALIESQQRYHEVVESVKEVIFQTDNEGTLTFLNGAWRRISGYRVEKSLGRPLGEFLHPDDRPTIETDFKRVTAGVLGEFSCQLRLRTRKGEIRWIEAAVRPMPGSNGHHRGLAGTLDDISARKVAELTLRNVNQELEARVRLRTAELEASNRELEAFSYSVSHDLRAPLRAIDGFTRILEEDLGDRLDTALAEHLDRIRRATQRMAHLIDALIELARLTRQPLHKEQVDLSELALQIVDELRSEEPDRDVEIEITRDIVVNADRVLARVLLENLLRNAWKFSSERTPARIQFAVDLKNDRRVFCIQDNGAGFDMAFASNLFRPFSRLHSNAEFSGTGIGLATVQRIIQRHGGTIWAEAEAGQGARFCFTFGT</sequence>
<evidence type="ECO:0000256" key="4">
    <source>
        <dbReference type="ARBA" id="ARBA00022553"/>
    </source>
</evidence>
<comment type="subcellular location">
    <subcellularLocation>
        <location evidence="2">Cell inner membrane</location>
        <topology evidence="2">Multi-pass membrane protein</topology>
    </subcellularLocation>
</comment>
<evidence type="ECO:0000256" key="3">
    <source>
        <dbReference type="ARBA" id="ARBA00012438"/>
    </source>
</evidence>
<dbReference type="PROSITE" id="PS50109">
    <property type="entry name" value="HIS_KIN"/>
    <property type="match status" value="1"/>
</dbReference>
<reference evidence="11 12" key="1">
    <citation type="submission" date="2018-06" db="EMBL/GenBank/DDBJ databases">
        <title>Azoarcus communis strain SWub3 genome.</title>
        <authorList>
            <person name="Zorraquino Salvo V."/>
            <person name="Toubiana D."/>
            <person name="Blumwald E."/>
        </authorList>
    </citation>
    <scope>NUCLEOTIDE SEQUENCE [LARGE SCALE GENOMIC DNA]</scope>
    <source>
        <strain evidence="11 12">SWub3</strain>
    </source>
</reference>
<dbReference type="CDD" id="cd00130">
    <property type="entry name" value="PAS"/>
    <property type="match status" value="2"/>
</dbReference>
<feature type="domain" description="PAC" evidence="10">
    <location>
        <begin position="102"/>
        <end position="155"/>
    </location>
</feature>
<dbReference type="Proteomes" id="UP000248259">
    <property type="component" value="Unassembled WGS sequence"/>
</dbReference>
<dbReference type="PROSITE" id="PS50113">
    <property type="entry name" value="PAC"/>
    <property type="match status" value="2"/>
</dbReference>
<protein>
    <recommendedName>
        <fullName evidence="3">histidine kinase</fullName>
        <ecNumber evidence="3">2.7.13.3</ecNumber>
    </recommendedName>
</protein>
<dbReference type="InterPro" id="IPR013655">
    <property type="entry name" value="PAS_fold_3"/>
</dbReference>
<dbReference type="EC" id="2.7.13.3" evidence="3"/>
<keyword evidence="4" id="KW-0597">Phosphoprotein</keyword>
<keyword evidence="7" id="KW-0472">Membrane</keyword>
<dbReference type="InterPro" id="IPR003594">
    <property type="entry name" value="HATPase_dom"/>
</dbReference>
<dbReference type="Gene3D" id="3.30.565.10">
    <property type="entry name" value="Histidine kinase-like ATPase, C-terminal domain"/>
    <property type="match status" value="1"/>
</dbReference>
<dbReference type="GO" id="GO:0000155">
    <property type="term" value="F:phosphorelay sensor kinase activity"/>
    <property type="evidence" value="ECO:0007669"/>
    <property type="project" value="InterPro"/>
</dbReference>
<proteinExistence type="predicted"/>
<dbReference type="InterPro" id="IPR036097">
    <property type="entry name" value="HisK_dim/P_sf"/>
</dbReference>
<name>A0A323UU92_9RHOO</name>
<dbReference type="Pfam" id="PF02518">
    <property type="entry name" value="HATPase_c"/>
    <property type="match status" value="1"/>
</dbReference>
<dbReference type="InterPro" id="IPR001610">
    <property type="entry name" value="PAC"/>
</dbReference>
<dbReference type="InterPro" id="IPR005467">
    <property type="entry name" value="His_kinase_dom"/>
</dbReference>
<dbReference type="SMART" id="SM00388">
    <property type="entry name" value="HisKA"/>
    <property type="match status" value="1"/>
</dbReference>
<dbReference type="SMART" id="SM00387">
    <property type="entry name" value="HATPase_c"/>
    <property type="match status" value="1"/>
</dbReference>
<dbReference type="InterPro" id="IPR050351">
    <property type="entry name" value="BphY/WalK/GraS-like"/>
</dbReference>
<dbReference type="Gene3D" id="3.30.450.20">
    <property type="entry name" value="PAS domain"/>
    <property type="match status" value="2"/>
</dbReference>
<dbReference type="EMBL" id="QKOE01000009">
    <property type="protein sequence ID" value="PZA16089.1"/>
    <property type="molecule type" value="Genomic_DNA"/>
</dbReference>